<feature type="signal peptide" evidence="1">
    <location>
        <begin position="1"/>
        <end position="24"/>
    </location>
</feature>
<gene>
    <name evidence="2" type="ORF">JIN85_19705</name>
</gene>
<dbReference type="RefSeq" id="WP_200274047.1">
    <property type="nucleotide sequence ID" value="NZ_JAENIJ010000069.1"/>
</dbReference>
<keyword evidence="3" id="KW-1185">Reference proteome</keyword>
<feature type="chain" id="PRO_5037320885" evidence="1">
    <location>
        <begin position="25"/>
        <end position="140"/>
    </location>
</feature>
<sequence length="140" mass="15820">MNIPAITIFALLAVVLPCKSQAQALPDPLDLYDRFDGELVRVQGLAWIQFGVKSNIVLLVTPHGQIWLESPTHAGTEVFRKWNGKLIEVSGTLNKEELLSMPPRDEKLWIYRMEDYVIRGIDRVEVEINQLTEQGAAPKP</sequence>
<organism evidence="2 3">
    <name type="scientific">Luteolibacter pohnpeiensis</name>
    <dbReference type="NCBI Taxonomy" id="454153"/>
    <lineage>
        <taxon>Bacteria</taxon>
        <taxon>Pseudomonadati</taxon>
        <taxon>Verrucomicrobiota</taxon>
        <taxon>Verrucomicrobiia</taxon>
        <taxon>Verrucomicrobiales</taxon>
        <taxon>Verrucomicrobiaceae</taxon>
        <taxon>Luteolibacter</taxon>
    </lineage>
</organism>
<keyword evidence="1" id="KW-0732">Signal</keyword>
<proteinExistence type="predicted"/>
<name>A0A934S8E0_9BACT</name>
<evidence type="ECO:0000313" key="2">
    <source>
        <dbReference type="EMBL" id="MBK1884651.1"/>
    </source>
</evidence>
<evidence type="ECO:0000313" key="3">
    <source>
        <dbReference type="Proteomes" id="UP000603141"/>
    </source>
</evidence>
<dbReference type="Proteomes" id="UP000603141">
    <property type="component" value="Unassembled WGS sequence"/>
</dbReference>
<protein>
    <submittedName>
        <fullName evidence="2">Uncharacterized protein</fullName>
    </submittedName>
</protein>
<evidence type="ECO:0000256" key="1">
    <source>
        <dbReference type="SAM" id="SignalP"/>
    </source>
</evidence>
<comment type="caution">
    <text evidence="2">The sequence shown here is derived from an EMBL/GenBank/DDBJ whole genome shotgun (WGS) entry which is preliminary data.</text>
</comment>
<dbReference type="EMBL" id="JAENIJ010000069">
    <property type="protein sequence ID" value="MBK1884651.1"/>
    <property type="molecule type" value="Genomic_DNA"/>
</dbReference>
<dbReference type="AlphaFoldDB" id="A0A934S8E0"/>
<accession>A0A934S8E0</accession>
<reference evidence="2" key="1">
    <citation type="submission" date="2021-01" db="EMBL/GenBank/DDBJ databases">
        <title>Modified the classification status of verrucomicrobia.</title>
        <authorList>
            <person name="Feng X."/>
        </authorList>
    </citation>
    <scope>NUCLEOTIDE SEQUENCE</scope>
    <source>
        <strain evidence="2">KCTC 22041</strain>
    </source>
</reference>